<dbReference type="PANTHER" id="PTHR31776">
    <property type="entry name" value="ALPHA-L-ARABINOFURANOSIDASE 1"/>
    <property type="match status" value="1"/>
</dbReference>
<name>A0A0A2ES15_PORCN</name>
<dbReference type="eggNOG" id="COG3534">
    <property type="taxonomic scope" value="Bacteria"/>
</dbReference>
<dbReference type="RefSeq" id="WP_036851642.1">
    <property type="nucleotide sequence ID" value="NZ_JQJD01000040.1"/>
</dbReference>
<dbReference type="Gene3D" id="2.60.120.260">
    <property type="entry name" value="Galactose-binding domain-like"/>
    <property type="match status" value="1"/>
</dbReference>
<organism evidence="1 2">
    <name type="scientific">Porphyromonas cangingivalis</name>
    <dbReference type="NCBI Taxonomy" id="36874"/>
    <lineage>
        <taxon>Bacteria</taxon>
        <taxon>Pseudomonadati</taxon>
        <taxon>Bacteroidota</taxon>
        <taxon>Bacteroidia</taxon>
        <taxon>Bacteroidales</taxon>
        <taxon>Porphyromonadaceae</taxon>
        <taxon>Porphyromonas</taxon>
    </lineage>
</organism>
<accession>A0A0A2ES15</accession>
<dbReference type="OrthoDB" id="9758333at2"/>
<proteinExistence type="predicted"/>
<dbReference type="InterPro" id="IPR051563">
    <property type="entry name" value="Glycosyl_Hydrolase_51"/>
</dbReference>
<comment type="caution">
    <text evidence="1">The sequence shown here is derived from an EMBL/GenBank/DDBJ whole genome shotgun (WGS) entry which is preliminary data.</text>
</comment>
<gene>
    <name evidence="1" type="ORF">HQ35_05590</name>
</gene>
<dbReference type="PANTHER" id="PTHR31776:SF0">
    <property type="entry name" value="ALPHA-L-ARABINOFURANOSIDASE 1"/>
    <property type="match status" value="1"/>
</dbReference>
<sequence>MIRNRGYIYFMLVFAVLLSGCKQSVSTVGTIEIDADKPVLHEGKLPVGITLGGLSKSGKDLLSPNILINSGFELAPRLENCRYDFSRQLLTTPNGYTTFYPVPELLFGWKSRGGIVSLQKSGEQSSANQYHLSLQPARDSLQRVEVINTAAFSLSRDSQYTFRARLKSSSDSLSISVCLADTAWMPVSTPQRINAGQVWTPVSVTLTSEKDVSQAHLMIKVEGKGTSFIDDIRLVPQGTEESHGLSGELLRLIREFDPGFMRFPDGRTANGFFVDTYPEWTRWMESESRRPIWTLNQQECTGEFGLKDFLSLSKELRKPPILISNIGITDRGASPRAENIKLLDERVASHIALAQYLLNIYDISKDSVHLSPAIQPGYDMTSYDYFRRFKVMSEKFRDNEIAIDLISSGDITSFQKFSNYIFDVPCPPISSPELSAIVPDIHDDEAMLRQPIMLGECHFSESDSSLFVPKLILRAAFLINAENQVSHLRGLTVTPFLAEVNDGAKYPLIHVDGGRYTPTALYHLMKAFIAMRGTTLRSLNEHTPKDQSPWSPLYASLTSSADNKVFYLKAVNTTRHPLPYKVLFKGKDFSPNKVRSLHFIPKGKTTTTELKDFDHYSTVSDERKLDTSDKEWQYTFKPYEIVFFEFTSR</sequence>
<dbReference type="Proteomes" id="UP000030125">
    <property type="component" value="Unassembled WGS sequence"/>
</dbReference>
<evidence type="ECO:0000313" key="1">
    <source>
        <dbReference type="EMBL" id="KGN80437.1"/>
    </source>
</evidence>
<dbReference type="GO" id="GO:0046556">
    <property type="term" value="F:alpha-L-arabinofuranosidase activity"/>
    <property type="evidence" value="ECO:0007669"/>
    <property type="project" value="TreeGrafter"/>
</dbReference>
<evidence type="ECO:0008006" key="3">
    <source>
        <dbReference type="Google" id="ProtNLM"/>
    </source>
</evidence>
<reference evidence="1 2" key="1">
    <citation type="submission" date="2014-08" db="EMBL/GenBank/DDBJ databases">
        <title>Porphyromonas cangingivalis strain:COT-109_OH1386 Genome sequencing.</title>
        <authorList>
            <person name="Wallis C."/>
            <person name="Deusch O."/>
            <person name="O'Flynn C."/>
            <person name="Davis I."/>
            <person name="Jospin G."/>
            <person name="Darling A.E."/>
            <person name="Coil D.A."/>
            <person name="Alexiev A."/>
            <person name="Horsfall A."/>
            <person name="Kirkwood N."/>
            <person name="Harris S."/>
            <person name="Eisen J.A."/>
        </authorList>
    </citation>
    <scope>NUCLEOTIDE SEQUENCE [LARGE SCALE GENOMIC DNA]</scope>
    <source>
        <strain evidence="2">COT-109 OH1386</strain>
    </source>
</reference>
<dbReference type="EMBL" id="JQJD01000040">
    <property type="protein sequence ID" value="KGN80437.1"/>
    <property type="molecule type" value="Genomic_DNA"/>
</dbReference>
<protein>
    <recommendedName>
        <fullName evidence="3">Alpha-L-arabinofuranosidase C-terminus</fullName>
    </recommendedName>
</protein>
<evidence type="ECO:0000313" key="2">
    <source>
        <dbReference type="Proteomes" id="UP000030125"/>
    </source>
</evidence>
<dbReference type="PROSITE" id="PS51257">
    <property type="entry name" value="PROKAR_LIPOPROTEIN"/>
    <property type="match status" value="1"/>
</dbReference>
<dbReference type="STRING" id="36874.HQ34_02050"/>
<dbReference type="AlphaFoldDB" id="A0A0A2ES15"/>
<dbReference type="Gene3D" id="3.20.20.80">
    <property type="entry name" value="Glycosidases"/>
    <property type="match status" value="1"/>
</dbReference>
<keyword evidence="2" id="KW-1185">Reference proteome</keyword>